<comment type="caution">
    <text evidence="3">The sequence shown here is derived from an EMBL/GenBank/DDBJ whole genome shotgun (WGS) entry which is preliminary data.</text>
</comment>
<keyword evidence="2" id="KW-1133">Transmembrane helix</keyword>
<keyword evidence="4" id="KW-1185">Reference proteome</keyword>
<keyword evidence="2" id="KW-0812">Transmembrane</keyword>
<gene>
    <name evidence="3" type="ORF">CR513_57222</name>
</gene>
<feature type="transmembrane region" description="Helical" evidence="2">
    <location>
        <begin position="77"/>
        <end position="97"/>
    </location>
</feature>
<evidence type="ECO:0008006" key="5">
    <source>
        <dbReference type="Google" id="ProtNLM"/>
    </source>
</evidence>
<sequence length="235" mass="27116">MKELTEAKRILGMDIGKNRSKGELFLSQQGYMNKVVEKFRMHESKHVTTPLRQHDKLSIKHDPSTNEERDRMTPVPFASGVCSIMYGVVCMLTLIMLDILTQTSLYLLEVCPTIGNGSVNNSSLVYSSHKRLNHLQKYLYVALLYWRYLLELTMVPELVNKEDCEKASTLQQVMTTKSFITPTIPRFDGHYDHLSMLMENFLRSKEFWLVVSKGINEPELEVDITLTYAKKKNST</sequence>
<reference evidence="3" key="1">
    <citation type="submission" date="2018-05" db="EMBL/GenBank/DDBJ databases">
        <title>Draft genome of Mucuna pruriens seed.</title>
        <authorList>
            <person name="Nnadi N.E."/>
            <person name="Vos R."/>
            <person name="Hasami M.H."/>
            <person name="Devisetty U.K."/>
            <person name="Aguiy J.C."/>
        </authorList>
    </citation>
    <scope>NUCLEOTIDE SEQUENCE [LARGE SCALE GENOMIC DNA]</scope>
    <source>
        <strain evidence="3">JCA_2017</strain>
    </source>
</reference>
<evidence type="ECO:0000256" key="1">
    <source>
        <dbReference type="SAM" id="MobiDB-lite"/>
    </source>
</evidence>
<protein>
    <recommendedName>
        <fullName evidence="5">Reverse transcriptase Ty1/copia-type domain-containing protein</fullName>
    </recommendedName>
</protein>
<dbReference type="AlphaFoldDB" id="A0A371EE56"/>
<organism evidence="3 4">
    <name type="scientific">Mucuna pruriens</name>
    <name type="common">Velvet bean</name>
    <name type="synonym">Dolichos pruriens</name>
    <dbReference type="NCBI Taxonomy" id="157652"/>
    <lineage>
        <taxon>Eukaryota</taxon>
        <taxon>Viridiplantae</taxon>
        <taxon>Streptophyta</taxon>
        <taxon>Embryophyta</taxon>
        <taxon>Tracheophyta</taxon>
        <taxon>Spermatophyta</taxon>
        <taxon>Magnoliopsida</taxon>
        <taxon>eudicotyledons</taxon>
        <taxon>Gunneridae</taxon>
        <taxon>Pentapetalae</taxon>
        <taxon>rosids</taxon>
        <taxon>fabids</taxon>
        <taxon>Fabales</taxon>
        <taxon>Fabaceae</taxon>
        <taxon>Papilionoideae</taxon>
        <taxon>50 kb inversion clade</taxon>
        <taxon>NPAAA clade</taxon>
        <taxon>indigoferoid/millettioid clade</taxon>
        <taxon>Phaseoleae</taxon>
        <taxon>Mucuna</taxon>
    </lineage>
</organism>
<dbReference type="Proteomes" id="UP000257109">
    <property type="component" value="Unassembled WGS sequence"/>
</dbReference>
<dbReference type="STRING" id="157652.A0A371EE56"/>
<evidence type="ECO:0000256" key="2">
    <source>
        <dbReference type="SAM" id="Phobius"/>
    </source>
</evidence>
<proteinExistence type="predicted"/>
<evidence type="ECO:0000313" key="4">
    <source>
        <dbReference type="Proteomes" id="UP000257109"/>
    </source>
</evidence>
<dbReference type="EMBL" id="QJKJ01014476">
    <property type="protein sequence ID" value="RDX64244.1"/>
    <property type="molecule type" value="Genomic_DNA"/>
</dbReference>
<feature type="non-terminal residue" evidence="3">
    <location>
        <position position="1"/>
    </location>
</feature>
<keyword evidence="2" id="KW-0472">Membrane</keyword>
<name>A0A371EE56_MUCPR</name>
<accession>A0A371EE56</accession>
<evidence type="ECO:0000313" key="3">
    <source>
        <dbReference type="EMBL" id="RDX64244.1"/>
    </source>
</evidence>
<feature type="region of interest" description="Disordered" evidence="1">
    <location>
        <begin position="52"/>
        <end position="72"/>
    </location>
</feature>
<dbReference type="OrthoDB" id="1645289at2759"/>